<comment type="caution">
    <text evidence="2">The sequence shown here is derived from an EMBL/GenBank/DDBJ whole genome shotgun (WGS) entry which is preliminary data.</text>
</comment>
<dbReference type="AlphaFoldDB" id="J9GV48"/>
<dbReference type="Gene3D" id="2.40.50.140">
    <property type="entry name" value="Nucleic acid-binding proteins"/>
    <property type="match status" value="1"/>
</dbReference>
<dbReference type="PANTHER" id="PTHR43837">
    <property type="entry name" value="RIBOSOMAL PROTEIN S12 METHYLTHIOTRANSFERASE RIMO"/>
    <property type="match status" value="1"/>
</dbReference>
<feature type="domain" description="TRAM" evidence="1">
    <location>
        <begin position="30"/>
        <end position="98"/>
    </location>
</feature>
<reference evidence="2" key="1">
    <citation type="journal article" date="2012" name="PLoS ONE">
        <title>Gene sets for utilization of primary and secondary nutrition supplies in the distal gut of endangered iberian lynx.</title>
        <authorList>
            <person name="Alcaide M."/>
            <person name="Messina E."/>
            <person name="Richter M."/>
            <person name="Bargiela R."/>
            <person name="Peplies J."/>
            <person name="Huws S.A."/>
            <person name="Newbold C.J."/>
            <person name="Golyshin P.N."/>
            <person name="Simon M.A."/>
            <person name="Lopez G."/>
            <person name="Yakimov M.M."/>
            <person name="Ferrer M."/>
        </authorList>
    </citation>
    <scope>NUCLEOTIDE SEQUENCE</scope>
</reference>
<keyword evidence="2" id="KW-0687">Ribonucleoprotein</keyword>
<dbReference type="PANTHER" id="PTHR43837:SF1">
    <property type="entry name" value="RIBOSOMAL PROTEIN US12 METHYLTHIOTRANSFERASE RIMO"/>
    <property type="match status" value="1"/>
</dbReference>
<evidence type="ECO:0000259" key="1">
    <source>
        <dbReference type="PROSITE" id="PS50926"/>
    </source>
</evidence>
<accession>J9GV48</accession>
<dbReference type="EMBL" id="AMCI01001820">
    <property type="protein sequence ID" value="EJX04400.1"/>
    <property type="molecule type" value="Genomic_DNA"/>
</dbReference>
<dbReference type="InterPro" id="IPR012340">
    <property type="entry name" value="NA-bd_OB-fold"/>
</dbReference>
<dbReference type="GO" id="GO:0035599">
    <property type="term" value="F:aspartic acid methylthiotransferase activity"/>
    <property type="evidence" value="ECO:0007669"/>
    <property type="project" value="TreeGrafter"/>
</dbReference>
<keyword evidence="2" id="KW-0689">Ribosomal protein</keyword>
<protein>
    <submittedName>
        <fullName evidence="2">Ribosomal protein S12 methylthiotransferase</fullName>
    </submittedName>
</protein>
<evidence type="ECO:0000313" key="2">
    <source>
        <dbReference type="EMBL" id="EJX04400.1"/>
    </source>
</evidence>
<keyword evidence="2" id="KW-0808">Transferase</keyword>
<dbReference type="InterPro" id="IPR005840">
    <property type="entry name" value="Ribosomal_uS12_MeSTrfase_RimO"/>
</dbReference>
<dbReference type="InterPro" id="IPR002792">
    <property type="entry name" value="TRAM_dom"/>
</dbReference>
<dbReference type="GO" id="GO:0051539">
    <property type="term" value="F:4 iron, 4 sulfur cluster binding"/>
    <property type="evidence" value="ECO:0007669"/>
    <property type="project" value="InterPro"/>
</dbReference>
<name>J9GV48_9ZZZZ</name>
<dbReference type="GO" id="GO:0005829">
    <property type="term" value="C:cytosol"/>
    <property type="evidence" value="ECO:0007669"/>
    <property type="project" value="TreeGrafter"/>
</dbReference>
<gene>
    <name evidence="2" type="ORF">EVA_07490</name>
</gene>
<proteinExistence type="predicted"/>
<dbReference type="GO" id="GO:0005840">
    <property type="term" value="C:ribosome"/>
    <property type="evidence" value="ECO:0007669"/>
    <property type="project" value="UniProtKB-KW"/>
</dbReference>
<sequence>MPNQIEEEEKQHRADLIMQVQANISARKMAEKVGKSLTVLCDGIDEESGLYLCRSEGDAPEIDGCVCVRSENPLYPGHFYQVKVEESGMYDLFAVVEQEL</sequence>
<dbReference type="PROSITE" id="PS50926">
    <property type="entry name" value="TRAM"/>
    <property type="match status" value="1"/>
</dbReference>
<organism evidence="2">
    <name type="scientific">gut metagenome</name>
    <dbReference type="NCBI Taxonomy" id="749906"/>
    <lineage>
        <taxon>unclassified sequences</taxon>
        <taxon>metagenomes</taxon>
        <taxon>organismal metagenomes</taxon>
    </lineage>
</organism>
<dbReference type="Pfam" id="PF18693">
    <property type="entry name" value="TRAM_2"/>
    <property type="match status" value="1"/>
</dbReference>